<dbReference type="PROSITE" id="PS51915">
    <property type="entry name" value="ZAD"/>
    <property type="match status" value="1"/>
</dbReference>
<feature type="compositionally biased region" description="Basic and acidic residues" evidence="9">
    <location>
        <begin position="690"/>
        <end position="712"/>
    </location>
</feature>
<dbReference type="GO" id="GO:0005634">
    <property type="term" value="C:nucleus"/>
    <property type="evidence" value="ECO:0007669"/>
    <property type="project" value="UniProtKB-SubCell"/>
</dbReference>
<feature type="binding site" evidence="8">
    <location>
        <position position="62"/>
    </location>
    <ligand>
        <name>Zn(2+)</name>
        <dbReference type="ChEBI" id="CHEBI:29105"/>
    </ligand>
</feature>
<dbReference type="SMART" id="SM00868">
    <property type="entry name" value="zf-AD"/>
    <property type="match status" value="1"/>
</dbReference>
<feature type="compositionally biased region" description="Polar residues" evidence="9">
    <location>
        <begin position="570"/>
        <end position="579"/>
    </location>
</feature>
<dbReference type="InterPro" id="IPR012934">
    <property type="entry name" value="Znf_AD"/>
</dbReference>
<organism evidence="13">
    <name type="scientific">Culicoides sonorensis</name>
    <name type="common">Biting midge</name>
    <dbReference type="NCBI Taxonomy" id="179676"/>
    <lineage>
        <taxon>Eukaryota</taxon>
        <taxon>Metazoa</taxon>
        <taxon>Ecdysozoa</taxon>
        <taxon>Arthropoda</taxon>
        <taxon>Hexapoda</taxon>
        <taxon>Insecta</taxon>
        <taxon>Pterygota</taxon>
        <taxon>Neoptera</taxon>
        <taxon>Endopterygota</taxon>
        <taxon>Diptera</taxon>
        <taxon>Nematocera</taxon>
        <taxon>Chironomoidea</taxon>
        <taxon>Ceratopogonidae</taxon>
        <taxon>Ceratopogoninae</taxon>
        <taxon>Culicoides</taxon>
        <taxon>Monoculicoides</taxon>
    </lineage>
</organism>
<dbReference type="SUPFAM" id="SSF57716">
    <property type="entry name" value="Glucocorticoid receptor-like (DNA-binding domain)"/>
    <property type="match status" value="1"/>
</dbReference>
<dbReference type="PROSITE" id="PS50157">
    <property type="entry name" value="ZINC_FINGER_C2H2_2"/>
    <property type="match status" value="3"/>
</dbReference>
<feature type="compositionally biased region" description="Pro residues" evidence="9">
    <location>
        <begin position="345"/>
        <end position="360"/>
    </location>
</feature>
<dbReference type="PANTHER" id="PTHR24381">
    <property type="entry name" value="ZINC FINGER PROTEIN"/>
    <property type="match status" value="1"/>
</dbReference>
<reference evidence="13" key="2">
    <citation type="submission" date="2018-07" db="EMBL/GenBank/DDBJ databases">
        <authorList>
            <person name="Quirk P.G."/>
            <person name="Krulwich T.A."/>
        </authorList>
    </citation>
    <scope>NUCLEOTIDE SEQUENCE</scope>
</reference>
<keyword evidence="2 8" id="KW-0479">Metal-binding</keyword>
<dbReference type="Gene3D" id="3.40.1800.20">
    <property type="match status" value="1"/>
</dbReference>
<sequence>MGEYRCVNFYELCRLCTASQGKKIHIFSEEGKQKQLQAKISKGLLINVDENDKLPKILCVSCVQQVETIYDYKNNCVQAQNLLEGCLTSTKMRNGSQVYIKSGAPTLPKVTSEAPPLTPSFTITATPKMTNLPTTQVTPTNVSSDFLSSIIQAVGIQTNEEQNEPVIQQQQQSMPQYTLTIDGQTLKASPIQYKLTETTPGAATFNLQPSTSGNNESGDLTGSISVDEFLKLKNTPKTPRKVQPLSIDLSGMTNATKKAKVEMDKKPKINFVLSTPTKQQPQTIPMTIPAQMTNNQPKTISLQQLLQGQANKNQTVVPLMIKSDGTIEASNQFLSQLMTNNEMTPPRPQPQPQPQYNPQQPPVAYVQLKIQQSPDGHPTVQLMPQQPQTVQLSTQAFQNLNIQQQIQAQLAAQAAAQQQLQNQVNQQQQQQQQQTQFQLTPQQLQTVFNQVQVQQQQQQQPTTISIAPSQQAHIIPQQIQAPPQQQQVSVDTQVSQSDITMEQEEKKPVIQVKRQTAKKTKQAELQNQNKTSQKVVNQPQIQQQQPQQQQQTQSIEISIPQSQTQTQIQLKNESNNNSDGGADDGQPTIESIMAQQQMQLITSIKHEGNDPPQTLTTCEVCKKVFKRKEHLMQHLKSHVGLRPFKCEESGCNKSFSRKEHLLRHIVSHTGKKSFSCDLCHKFFSRKDNLNKHRRTHSDTGGENVKVKKEKGSPGDNSETNPLVTKIKSRKQVKVKQEAVTESEQVTQQQEQQQQQTLLPQPTYQSIKIQPQPEYQISQGQPIQIQMTSAAGATNTVQTIGQIAYTTNQTTTQASKTTYIKAVTSSDGNTLYTIPLNMQQSNFITTNAQGPNFKKNQKSFIDLISIRTESYTSMEKHVFSCSRQGTILL</sequence>
<gene>
    <name evidence="13" type="primary">CSON006727</name>
</gene>
<dbReference type="GO" id="GO:0000977">
    <property type="term" value="F:RNA polymerase II transcription regulatory region sequence-specific DNA binding"/>
    <property type="evidence" value="ECO:0007669"/>
    <property type="project" value="TreeGrafter"/>
</dbReference>
<evidence type="ECO:0000259" key="10">
    <source>
        <dbReference type="PROSITE" id="PS50157"/>
    </source>
</evidence>
<accession>A0A336MVB7</accession>
<dbReference type="PROSITE" id="PS00028">
    <property type="entry name" value="ZINC_FINGER_C2H2_1"/>
    <property type="match status" value="3"/>
</dbReference>
<feature type="binding site" evidence="8">
    <location>
        <position position="59"/>
    </location>
    <ligand>
        <name>Zn(2+)</name>
        <dbReference type="ChEBI" id="CHEBI:29105"/>
    </ligand>
</feature>
<evidence type="ECO:0000256" key="6">
    <source>
        <dbReference type="ARBA" id="ARBA00023242"/>
    </source>
</evidence>
<evidence type="ECO:0000256" key="1">
    <source>
        <dbReference type="ARBA" id="ARBA00004123"/>
    </source>
</evidence>
<dbReference type="Gene3D" id="3.30.160.60">
    <property type="entry name" value="Classic Zinc Finger"/>
    <property type="match status" value="3"/>
</dbReference>
<evidence type="ECO:0000259" key="11">
    <source>
        <dbReference type="PROSITE" id="PS51915"/>
    </source>
</evidence>
<keyword evidence="4 7" id="KW-0863">Zinc-finger</keyword>
<dbReference type="GO" id="GO:0000981">
    <property type="term" value="F:DNA-binding transcription factor activity, RNA polymerase II-specific"/>
    <property type="evidence" value="ECO:0007669"/>
    <property type="project" value="TreeGrafter"/>
</dbReference>
<feature type="domain" description="C2H2-type" evidence="10">
    <location>
        <begin position="674"/>
        <end position="701"/>
    </location>
</feature>
<dbReference type="AlphaFoldDB" id="A0A336MVB7"/>
<feature type="compositionally biased region" description="Polar residues" evidence="9">
    <location>
        <begin position="523"/>
        <end position="537"/>
    </location>
</feature>
<proteinExistence type="predicted"/>
<dbReference type="GO" id="GO:0008270">
    <property type="term" value="F:zinc ion binding"/>
    <property type="evidence" value="ECO:0007669"/>
    <property type="project" value="UniProtKB-UniRule"/>
</dbReference>
<evidence type="ECO:0000256" key="8">
    <source>
        <dbReference type="PROSITE-ProRule" id="PRU01263"/>
    </source>
</evidence>
<feature type="binding site" evidence="8">
    <location>
        <position position="13"/>
    </location>
    <ligand>
        <name>Zn(2+)</name>
        <dbReference type="ChEBI" id="CHEBI:29105"/>
    </ligand>
</feature>
<feature type="domain" description="C2H2-type" evidence="10">
    <location>
        <begin position="616"/>
        <end position="643"/>
    </location>
</feature>
<comment type="subcellular location">
    <subcellularLocation>
        <location evidence="1">Nucleus</location>
    </subcellularLocation>
</comment>
<dbReference type="EMBL" id="UFQT01002537">
    <property type="protein sequence ID" value="SSX33645.1"/>
    <property type="molecule type" value="Genomic_DNA"/>
</dbReference>
<feature type="compositionally biased region" description="Low complexity" evidence="9">
    <location>
        <begin position="538"/>
        <end position="569"/>
    </location>
</feature>
<dbReference type="Pfam" id="PF07776">
    <property type="entry name" value="zf-AD"/>
    <property type="match status" value="1"/>
</dbReference>
<dbReference type="InterPro" id="IPR013087">
    <property type="entry name" value="Znf_C2H2_type"/>
</dbReference>
<protein>
    <submittedName>
        <fullName evidence="13">CSON006727 protein</fullName>
    </submittedName>
</protein>
<feature type="compositionally biased region" description="Low complexity" evidence="9">
    <location>
        <begin position="479"/>
        <end position="498"/>
    </location>
</feature>
<dbReference type="PANTHER" id="PTHR24381:SF393">
    <property type="entry name" value="CHROMATIN-LINKED ADAPTOR FOR MSL PROTEINS, ISOFORM B"/>
    <property type="match status" value="1"/>
</dbReference>
<evidence type="ECO:0000256" key="9">
    <source>
        <dbReference type="SAM" id="MobiDB-lite"/>
    </source>
</evidence>
<keyword evidence="5 8" id="KW-0862">Zinc</keyword>
<feature type="domain" description="C2H2-type" evidence="10">
    <location>
        <begin position="644"/>
        <end position="673"/>
    </location>
</feature>
<dbReference type="VEuPathDB" id="VectorBase:CSON006727"/>
<feature type="domain" description="ZAD" evidence="11">
    <location>
        <begin position="11"/>
        <end position="86"/>
    </location>
</feature>
<evidence type="ECO:0000256" key="4">
    <source>
        <dbReference type="ARBA" id="ARBA00022771"/>
    </source>
</evidence>
<dbReference type="SMART" id="SM00355">
    <property type="entry name" value="ZnF_C2H2"/>
    <property type="match status" value="3"/>
</dbReference>
<evidence type="ECO:0000256" key="5">
    <source>
        <dbReference type="ARBA" id="ARBA00022833"/>
    </source>
</evidence>
<evidence type="ECO:0000256" key="3">
    <source>
        <dbReference type="ARBA" id="ARBA00022737"/>
    </source>
</evidence>
<name>A0A336MVB7_CULSO</name>
<evidence type="ECO:0000256" key="2">
    <source>
        <dbReference type="ARBA" id="ARBA00022723"/>
    </source>
</evidence>
<evidence type="ECO:0000313" key="12">
    <source>
        <dbReference type="EMBL" id="SSX14230.1"/>
    </source>
</evidence>
<dbReference type="FunFam" id="3.30.160.60:FF:000100">
    <property type="entry name" value="Zinc finger 45-like"/>
    <property type="match status" value="1"/>
</dbReference>
<dbReference type="InterPro" id="IPR036236">
    <property type="entry name" value="Znf_C2H2_sf"/>
</dbReference>
<feature type="region of interest" description="Disordered" evidence="9">
    <location>
        <begin position="479"/>
        <end position="587"/>
    </location>
</feature>
<reference evidence="12" key="1">
    <citation type="submission" date="2018-04" db="EMBL/GenBank/DDBJ databases">
        <authorList>
            <person name="Go L.Y."/>
            <person name="Mitchell J.A."/>
        </authorList>
    </citation>
    <scope>NUCLEOTIDE SEQUENCE</scope>
    <source>
        <tissue evidence="12">Whole organism</tissue>
    </source>
</reference>
<feature type="region of interest" description="Disordered" evidence="9">
    <location>
        <begin position="690"/>
        <end position="731"/>
    </location>
</feature>
<feature type="binding site" evidence="8">
    <location>
        <position position="16"/>
    </location>
    <ligand>
        <name>Zn(2+)</name>
        <dbReference type="ChEBI" id="CHEBI:29105"/>
    </ligand>
</feature>
<dbReference type="SUPFAM" id="SSF57667">
    <property type="entry name" value="beta-beta-alpha zinc fingers"/>
    <property type="match status" value="2"/>
</dbReference>
<evidence type="ECO:0000313" key="13">
    <source>
        <dbReference type="EMBL" id="SSX33645.1"/>
    </source>
</evidence>
<dbReference type="Pfam" id="PF00096">
    <property type="entry name" value="zf-C2H2"/>
    <property type="match status" value="2"/>
</dbReference>
<dbReference type="EMBL" id="UFQS01002537">
    <property type="protein sequence ID" value="SSX14230.1"/>
    <property type="molecule type" value="Genomic_DNA"/>
</dbReference>
<feature type="region of interest" description="Disordered" evidence="9">
    <location>
        <begin position="340"/>
        <end position="360"/>
    </location>
</feature>
<dbReference type="FunFam" id="3.30.160.60:FF:002343">
    <property type="entry name" value="Zinc finger protein 33A"/>
    <property type="match status" value="1"/>
</dbReference>
<evidence type="ECO:0000256" key="7">
    <source>
        <dbReference type="PROSITE-ProRule" id="PRU00042"/>
    </source>
</evidence>
<keyword evidence="6" id="KW-0539">Nucleus</keyword>
<keyword evidence="3" id="KW-0677">Repeat</keyword>
<dbReference type="Pfam" id="PF12874">
    <property type="entry name" value="zf-met"/>
    <property type="match status" value="1"/>
</dbReference>